<name>A0A6V7P450_ANACO</name>
<evidence type="ECO:0000256" key="5">
    <source>
        <dbReference type="ARBA" id="ARBA00022989"/>
    </source>
</evidence>
<dbReference type="Pfam" id="PF03092">
    <property type="entry name" value="BT1"/>
    <property type="match status" value="1"/>
</dbReference>
<gene>
    <name evidence="9" type="ORF">CB5_LOCUS8822</name>
</gene>
<comment type="similarity">
    <text evidence="2">Belongs to the major facilitator superfamily. Folate-biopterin transporter (TC 2.A.71) family.</text>
</comment>
<keyword evidence="6 8" id="KW-0472">Membrane</keyword>
<dbReference type="CDD" id="cd17484">
    <property type="entry name" value="MFS_FBT"/>
    <property type="match status" value="1"/>
</dbReference>
<keyword evidence="3" id="KW-0813">Transport</keyword>
<reference evidence="9" key="1">
    <citation type="submission" date="2020-07" db="EMBL/GenBank/DDBJ databases">
        <authorList>
            <person name="Lin J."/>
        </authorList>
    </citation>
    <scope>NUCLEOTIDE SEQUENCE</scope>
</reference>
<dbReference type="PANTHER" id="PTHR31585:SF44">
    <property type="entry name" value="FOLATE-BIOPTERIN TRANSPORTER 6-RELATED"/>
    <property type="match status" value="1"/>
</dbReference>
<feature type="transmembrane region" description="Helical" evidence="8">
    <location>
        <begin position="111"/>
        <end position="129"/>
    </location>
</feature>
<keyword evidence="4 8" id="KW-0812">Transmembrane</keyword>
<dbReference type="Gene3D" id="1.20.1250.20">
    <property type="entry name" value="MFS general substrate transporter like domains"/>
    <property type="match status" value="1"/>
</dbReference>
<comment type="subcellular location">
    <subcellularLocation>
        <location evidence="1">Membrane</location>
        <topology evidence="1">Multi-pass membrane protein</topology>
    </subcellularLocation>
</comment>
<feature type="region of interest" description="Disordered" evidence="7">
    <location>
        <begin position="1"/>
        <end position="28"/>
    </location>
</feature>
<keyword evidence="5 8" id="KW-1133">Transmembrane helix</keyword>
<feature type="transmembrane region" description="Helical" evidence="8">
    <location>
        <begin position="135"/>
        <end position="155"/>
    </location>
</feature>
<sequence length="465" mass="50819">MEMENTSSSETKSLVDGSASESAEPSTIEASVEKQKLCVWQRIAGLAAEPLGVRRRRLPRRVRLLLEGRTQDAAGRRAGLPGAVLHPLDPEASLGHPQRCRPVRGYRRRPYFIIAGIVGATSTVVVSSATGLPVVLALLCLVGMMASVAIGLVTIDACIARNSIEKPSLAPDMQSLSMFASSVGALAGFCASGVFVHKLGPQGALGLMAMPSLLLVLVGFVIYEQKTSQLPEKQKIWAKVSAAVKGTGKTIAYPAVWKPALYMYLSLALSINTHEGQFYWYTDKTVGPAFSQEFIGIIYAIGAMASIVGVLIYHKILKNFSFRSLLFYAQLLYAVSGFLDLIFVLRWNRKLGIPDYFFVILEESCSHIITRIRWMPMNVLSTKLCPPGIEGTFFALLTCIDSLGFLSSKMGEELLSAPFATDQTDVLLPPDILESSRSNQDEEESLELAKFGERGKGEEKKRKKF</sequence>
<dbReference type="InterPro" id="IPR039309">
    <property type="entry name" value="BT1"/>
</dbReference>
<dbReference type="PANTHER" id="PTHR31585">
    <property type="entry name" value="FOLATE-BIOPTERIN TRANSPORTER 1, CHLOROPLASTIC"/>
    <property type="match status" value="1"/>
</dbReference>
<feature type="transmembrane region" description="Helical" evidence="8">
    <location>
        <begin position="176"/>
        <end position="197"/>
    </location>
</feature>
<organism evidence="9">
    <name type="scientific">Ananas comosus var. bracteatus</name>
    <name type="common">red pineapple</name>
    <dbReference type="NCBI Taxonomy" id="296719"/>
    <lineage>
        <taxon>Eukaryota</taxon>
        <taxon>Viridiplantae</taxon>
        <taxon>Streptophyta</taxon>
        <taxon>Embryophyta</taxon>
        <taxon>Tracheophyta</taxon>
        <taxon>Spermatophyta</taxon>
        <taxon>Magnoliopsida</taxon>
        <taxon>Liliopsida</taxon>
        <taxon>Poales</taxon>
        <taxon>Bromeliaceae</taxon>
        <taxon>Bromelioideae</taxon>
        <taxon>Ananas</taxon>
    </lineage>
</organism>
<evidence type="ECO:0000313" key="9">
    <source>
        <dbReference type="EMBL" id="CAD1825611.1"/>
    </source>
</evidence>
<evidence type="ECO:0008006" key="10">
    <source>
        <dbReference type="Google" id="ProtNLM"/>
    </source>
</evidence>
<feature type="transmembrane region" description="Helical" evidence="8">
    <location>
        <begin position="294"/>
        <end position="313"/>
    </location>
</feature>
<feature type="compositionally biased region" description="Polar residues" evidence="7">
    <location>
        <begin position="1"/>
        <end position="12"/>
    </location>
</feature>
<evidence type="ECO:0000256" key="7">
    <source>
        <dbReference type="SAM" id="MobiDB-lite"/>
    </source>
</evidence>
<proteinExistence type="inferred from homology"/>
<feature type="compositionally biased region" description="Basic and acidic residues" evidence="7">
    <location>
        <begin position="450"/>
        <end position="465"/>
    </location>
</feature>
<dbReference type="EMBL" id="LR862145">
    <property type="protein sequence ID" value="CAD1825611.1"/>
    <property type="molecule type" value="Genomic_DNA"/>
</dbReference>
<dbReference type="GO" id="GO:0016020">
    <property type="term" value="C:membrane"/>
    <property type="evidence" value="ECO:0007669"/>
    <property type="project" value="UniProtKB-SubCell"/>
</dbReference>
<feature type="transmembrane region" description="Helical" evidence="8">
    <location>
        <begin position="325"/>
        <end position="345"/>
    </location>
</feature>
<feature type="region of interest" description="Disordered" evidence="7">
    <location>
        <begin position="434"/>
        <end position="465"/>
    </location>
</feature>
<feature type="transmembrane region" description="Helical" evidence="8">
    <location>
        <begin position="203"/>
        <end position="223"/>
    </location>
</feature>
<evidence type="ECO:0000256" key="3">
    <source>
        <dbReference type="ARBA" id="ARBA00022448"/>
    </source>
</evidence>
<evidence type="ECO:0000256" key="6">
    <source>
        <dbReference type="ARBA" id="ARBA00023136"/>
    </source>
</evidence>
<dbReference type="SUPFAM" id="SSF103473">
    <property type="entry name" value="MFS general substrate transporter"/>
    <property type="match status" value="1"/>
</dbReference>
<evidence type="ECO:0000256" key="2">
    <source>
        <dbReference type="ARBA" id="ARBA00007015"/>
    </source>
</evidence>
<accession>A0A6V7P450</accession>
<dbReference type="InterPro" id="IPR036259">
    <property type="entry name" value="MFS_trans_sf"/>
</dbReference>
<dbReference type="AlphaFoldDB" id="A0A6V7P450"/>
<feature type="compositionally biased region" description="Polar residues" evidence="7">
    <location>
        <begin position="19"/>
        <end position="28"/>
    </location>
</feature>
<evidence type="ECO:0000256" key="8">
    <source>
        <dbReference type="SAM" id="Phobius"/>
    </source>
</evidence>
<protein>
    <recommendedName>
        <fullName evidence="10">Folate-biopterin transporter 6</fullName>
    </recommendedName>
</protein>
<evidence type="ECO:0000256" key="1">
    <source>
        <dbReference type="ARBA" id="ARBA00004141"/>
    </source>
</evidence>
<evidence type="ECO:0000256" key="4">
    <source>
        <dbReference type="ARBA" id="ARBA00022692"/>
    </source>
</evidence>